<dbReference type="AlphaFoldDB" id="A0AAD7GAF6"/>
<evidence type="ECO:0000313" key="1">
    <source>
        <dbReference type="EMBL" id="KAJ7683546.1"/>
    </source>
</evidence>
<gene>
    <name evidence="1" type="ORF">B0H17DRAFT_1137673</name>
</gene>
<sequence>MSHKHTTSFGGLHQQGEHFTVLEASFEQQFKKLLAGKLQVSYDICYYWWADLMQGALPVRKETDSECSQQEKQHRFWTKGGGAPLDRDEKKLLFFSLYTWCWWRRVGKIWPVGGSVFDQTQTSLLHCMSLLEAESPRSHARGDSLGNLLILNEHGHIRPQRWIIYTGPALSIILHEYTDPILPLPRLPLVTRQANSFQMQAGQTARLQLGPQVELQYQLLELVLAQEAAELASGAAQPQPLNNRGVQHRTAWEMARSCDTRDVPLTESDLYVGPEHPGTSVGIAIAMPASGSGLSALGPARSA</sequence>
<dbReference type="EMBL" id="JARKIE010000107">
    <property type="protein sequence ID" value="KAJ7683546.1"/>
    <property type="molecule type" value="Genomic_DNA"/>
</dbReference>
<accession>A0AAD7GAF6</accession>
<dbReference type="Proteomes" id="UP001221757">
    <property type="component" value="Unassembled WGS sequence"/>
</dbReference>
<keyword evidence="2" id="KW-1185">Reference proteome</keyword>
<reference evidence="1" key="1">
    <citation type="submission" date="2023-03" db="EMBL/GenBank/DDBJ databases">
        <title>Massive genome expansion in bonnet fungi (Mycena s.s.) driven by repeated elements and novel gene families across ecological guilds.</title>
        <authorList>
            <consortium name="Lawrence Berkeley National Laboratory"/>
            <person name="Harder C.B."/>
            <person name="Miyauchi S."/>
            <person name="Viragh M."/>
            <person name="Kuo A."/>
            <person name="Thoen E."/>
            <person name="Andreopoulos B."/>
            <person name="Lu D."/>
            <person name="Skrede I."/>
            <person name="Drula E."/>
            <person name="Henrissat B."/>
            <person name="Morin E."/>
            <person name="Kohler A."/>
            <person name="Barry K."/>
            <person name="LaButti K."/>
            <person name="Morin E."/>
            <person name="Salamov A."/>
            <person name="Lipzen A."/>
            <person name="Mereny Z."/>
            <person name="Hegedus B."/>
            <person name="Baldrian P."/>
            <person name="Stursova M."/>
            <person name="Weitz H."/>
            <person name="Taylor A."/>
            <person name="Grigoriev I.V."/>
            <person name="Nagy L.G."/>
            <person name="Martin F."/>
            <person name="Kauserud H."/>
        </authorList>
    </citation>
    <scope>NUCLEOTIDE SEQUENCE</scope>
    <source>
        <strain evidence="1">CBHHK067</strain>
    </source>
</reference>
<comment type="caution">
    <text evidence="1">The sequence shown here is derived from an EMBL/GenBank/DDBJ whole genome shotgun (WGS) entry which is preliminary data.</text>
</comment>
<evidence type="ECO:0000313" key="2">
    <source>
        <dbReference type="Proteomes" id="UP001221757"/>
    </source>
</evidence>
<protein>
    <submittedName>
        <fullName evidence="1">Uncharacterized protein</fullName>
    </submittedName>
</protein>
<organism evidence="1 2">
    <name type="scientific">Mycena rosella</name>
    <name type="common">Pink bonnet</name>
    <name type="synonym">Agaricus rosellus</name>
    <dbReference type="NCBI Taxonomy" id="1033263"/>
    <lineage>
        <taxon>Eukaryota</taxon>
        <taxon>Fungi</taxon>
        <taxon>Dikarya</taxon>
        <taxon>Basidiomycota</taxon>
        <taxon>Agaricomycotina</taxon>
        <taxon>Agaricomycetes</taxon>
        <taxon>Agaricomycetidae</taxon>
        <taxon>Agaricales</taxon>
        <taxon>Marasmiineae</taxon>
        <taxon>Mycenaceae</taxon>
        <taxon>Mycena</taxon>
    </lineage>
</organism>
<name>A0AAD7GAF6_MYCRO</name>
<proteinExistence type="predicted"/>